<keyword evidence="10" id="KW-1185">Reference proteome</keyword>
<organism evidence="9 10">
    <name type="scientific">Vagococcus fluvialis bH819</name>
    <dbReference type="NCBI Taxonomy" id="1255619"/>
    <lineage>
        <taxon>Bacteria</taxon>
        <taxon>Bacillati</taxon>
        <taxon>Bacillota</taxon>
        <taxon>Bacilli</taxon>
        <taxon>Lactobacillales</taxon>
        <taxon>Enterococcaceae</taxon>
        <taxon>Vagococcus</taxon>
    </lineage>
</organism>
<evidence type="ECO:0000256" key="7">
    <source>
        <dbReference type="SAM" id="MobiDB-lite"/>
    </source>
</evidence>
<accession>A0A1X6WRJ2</accession>
<name>A0A1X6WRJ2_9ENTE</name>
<dbReference type="SUPFAM" id="SSF101498">
    <property type="entry name" value="Anti-sigma factor FlgM"/>
    <property type="match status" value="1"/>
</dbReference>
<feature type="compositionally biased region" description="Polar residues" evidence="7">
    <location>
        <begin position="1"/>
        <end position="20"/>
    </location>
</feature>
<evidence type="ECO:0000256" key="5">
    <source>
        <dbReference type="ARBA" id="ARBA00023015"/>
    </source>
</evidence>
<dbReference type="InterPro" id="IPR007412">
    <property type="entry name" value="FlgM"/>
</dbReference>
<dbReference type="Pfam" id="PF04316">
    <property type="entry name" value="FlgM"/>
    <property type="match status" value="1"/>
</dbReference>
<keyword evidence="5" id="KW-0805">Transcription regulation</keyword>
<dbReference type="GO" id="GO:0045892">
    <property type="term" value="P:negative regulation of DNA-templated transcription"/>
    <property type="evidence" value="ECO:0007669"/>
    <property type="project" value="InterPro"/>
</dbReference>
<reference evidence="10" key="1">
    <citation type="submission" date="2017-02" db="EMBL/GenBank/DDBJ databases">
        <authorList>
            <person name="Dridi B."/>
        </authorList>
    </citation>
    <scope>NUCLEOTIDE SEQUENCE [LARGE SCALE GENOMIC DNA]</scope>
    <source>
        <strain evidence="10">bH819</strain>
    </source>
</reference>
<dbReference type="InterPro" id="IPR035890">
    <property type="entry name" value="Anti-sigma-28_factor_FlgM_sf"/>
</dbReference>
<evidence type="ECO:0000313" key="9">
    <source>
        <dbReference type="EMBL" id="SLM86910.1"/>
    </source>
</evidence>
<keyword evidence="4" id="KW-1005">Bacterial flagellum biogenesis</keyword>
<dbReference type="GO" id="GO:0044781">
    <property type="term" value="P:bacterial-type flagellum organization"/>
    <property type="evidence" value="ECO:0007669"/>
    <property type="project" value="UniProtKB-KW"/>
</dbReference>
<evidence type="ECO:0000256" key="3">
    <source>
        <dbReference type="ARBA" id="ARBA00022491"/>
    </source>
</evidence>
<sequence>MKINNQYSKYCDNYNSQKNNDINEKNKKVTKEESVAINLSNASKQIRLSDQVIESDNSKRVAEIKKAINDGSYKISSDELADKLFETIKGQQQ</sequence>
<dbReference type="Proteomes" id="UP000195918">
    <property type="component" value="Unassembled WGS sequence"/>
</dbReference>
<keyword evidence="3" id="KW-0678">Repressor</keyword>
<comment type="similarity">
    <text evidence="1">Belongs to the FlgM family.</text>
</comment>
<evidence type="ECO:0000256" key="2">
    <source>
        <dbReference type="ARBA" id="ARBA00017823"/>
    </source>
</evidence>
<feature type="domain" description="Anti-sigma-28 factor FlgM C-terminal" evidence="8">
    <location>
        <begin position="37"/>
        <end position="85"/>
    </location>
</feature>
<dbReference type="OrthoDB" id="2329379at2"/>
<dbReference type="AlphaFoldDB" id="A0A1X6WRJ2"/>
<dbReference type="InterPro" id="IPR031316">
    <property type="entry name" value="FlgM_C"/>
</dbReference>
<evidence type="ECO:0000259" key="8">
    <source>
        <dbReference type="Pfam" id="PF04316"/>
    </source>
</evidence>
<feature type="region of interest" description="Disordered" evidence="7">
    <location>
        <begin position="1"/>
        <end position="23"/>
    </location>
</feature>
<protein>
    <recommendedName>
        <fullName evidence="2">Negative regulator of flagellin synthesis</fullName>
    </recommendedName>
</protein>
<dbReference type="EMBL" id="FWFD01000015">
    <property type="protein sequence ID" value="SLM86910.1"/>
    <property type="molecule type" value="Genomic_DNA"/>
</dbReference>
<evidence type="ECO:0000256" key="1">
    <source>
        <dbReference type="ARBA" id="ARBA00005322"/>
    </source>
</evidence>
<dbReference type="NCBIfam" id="TIGR03824">
    <property type="entry name" value="FlgM_jcvi"/>
    <property type="match status" value="1"/>
</dbReference>
<proteinExistence type="inferred from homology"/>
<dbReference type="RefSeq" id="WP_086952510.1">
    <property type="nucleotide sequence ID" value="NZ_FWFD01000015.1"/>
</dbReference>
<evidence type="ECO:0000256" key="6">
    <source>
        <dbReference type="ARBA" id="ARBA00023163"/>
    </source>
</evidence>
<evidence type="ECO:0000313" key="10">
    <source>
        <dbReference type="Proteomes" id="UP000195918"/>
    </source>
</evidence>
<gene>
    <name evidence="9" type="ORF">FM121_12485</name>
</gene>
<keyword evidence="6" id="KW-0804">Transcription</keyword>
<evidence type="ECO:0000256" key="4">
    <source>
        <dbReference type="ARBA" id="ARBA00022795"/>
    </source>
</evidence>